<evidence type="ECO:0000313" key="4">
    <source>
        <dbReference type="EMBL" id="MDV2482659.1"/>
    </source>
</evidence>
<keyword evidence="1" id="KW-0813">Transport</keyword>
<dbReference type="Proteomes" id="UP001281203">
    <property type="component" value="Unassembled WGS sequence"/>
</dbReference>
<dbReference type="PROSITE" id="PS51257">
    <property type="entry name" value="PROKAR_LIPOPROTEIN"/>
    <property type="match status" value="1"/>
</dbReference>
<keyword evidence="2" id="KW-0732">Signal</keyword>
<accession>A0ABU3X3M3</accession>
<dbReference type="Pfam" id="PF12849">
    <property type="entry name" value="PBP_like_2"/>
    <property type="match status" value="1"/>
</dbReference>
<dbReference type="RefSeq" id="WP_317065778.1">
    <property type="nucleotide sequence ID" value="NZ_WBKO01000003.1"/>
</dbReference>
<gene>
    <name evidence="4" type="ORF">F8E02_11760</name>
</gene>
<sequence>MRDNSSARRGGALLAILALLAVAVMLTAGCTTGTDDGTPAPGNGLSGTLAVTGSTTVLPIAQLTAEAFMAENSGADIQVSGGGSSVGIQAVGEGTASIGMASRDLKDVEREKYPELVSHAIAIDGIALIVNPKNAVDSLTPDQIRGIYNGTYTDWNQVGGASGQIVVVGRDSASGTREYFHEAVMQKEDFVRTQLEKNSNGAVAQTISQTPGAIGYVGLGYLEGNVKGISVTVNGNAVPPTLETVKAGTYPISREVFMFTKGEASDLAKAYIEFILSPDGQAIVEEEGFVRVD</sequence>
<proteinExistence type="predicted"/>
<dbReference type="CDD" id="cd13653">
    <property type="entry name" value="PBP2_phosphate_like_1"/>
    <property type="match status" value="1"/>
</dbReference>
<feature type="domain" description="PBP" evidence="3">
    <location>
        <begin position="39"/>
        <end position="278"/>
    </location>
</feature>
<dbReference type="InterPro" id="IPR024370">
    <property type="entry name" value="PBP_domain"/>
</dbReference>
<dbReference type="NCBIfam" id="TIGR02136">
    <property type="entry name" value="ptsS_2"/>
    <property type="match status" value="1"/>
</dbReference>
<evidence type="ECO:0000259" key="3">
    <source>
        <dbReference type="Pfam" id="PF12849"/>
    </source>
</evidence>
<dbReference type="PANTHER" id="PTHR30570:SF1">
    <property type="entry name" value="PHOSPHATE-BINDING PROTEIN PSTS"/>
    <property type="match status" value="1"/>
</dbReference>
<dbReference type="InterPro" id="IPR050811">
    <property type="entry name" value="Phosphate_ABC_transporter"/>
</dbReference>
<dbReference type="PANTHER" id="PTHR30570">
    <property type="entry name" value="PERIPLASMIC PHOSPHATE BINDING COMPONENT OF PHOSPHATE ABC TRANSPORTER"/>
    <property type="match status" value="1"/>
</dbReference>
<dbReference type="InterPro" id="IPR011862">
    <property type="entry name" value="Phos-bd"/>
</dbReference>
<keyword evidence="5" id="KW-1185">Reference proteome</keyword>
<evidence type="ECO:0000313" key="5">
    <source>
        <dbReference type="Proteomes" id="UP001281203"/>
    </source>
</evidence>
<dbReference type="Gene3D" id="3.40.190.10">
    <property type="entry name" value="Periplasmic binding protein-like II"/>
    <property type="match status" value="2"/>
</dbReference>
<organism evidence="4 5">
    <name type="scientific">Methanoculleus caldifontis</name>
    <dbReference type="NCBI Taxonomy" id="2651577"/>
    <lineage>
        <taxon>Archaea</taxon>
        <taxon>Methanobacteriati</taxon>
        <taxon>Methanobacteriota</taxon>
        <taxon>Stenosarchaea group</taxon>
        <taxon>Methanomicrobia</taxon>
        <taxon>Methanomicrobiales</taxon>
        <taxon>Methanomicrobiaceae</taxon>
        <taxon>Methanoculleus</taxon>
    </lineage>
</organism>
<dbReference type="SUPFAM" id="SSF53850">
    <property type="entry name" value="Periplasmic binding protein-like II"/>
    <property type="match status" value="1"/>
</dbReference>
<reference evidence="4 5" key="1">
    <citation type="submission" date="2019-10" db="EMBL/GenBank/DDBJ databases">
        <title>Isolation and characterization of Methanoculleus sp. Wushi-C6 from a hot spring well.</title>
        <authorList>
            <person name="Chen S.-C."/>
            <person name="Lan Z.-H."/>
            <person name="You Y.-T."/>
            <person name="Lai M.-C."/>
        </authorList>
    </citation>
    <scope>NUCLEOTIDE SEQUENCE [LARGE SCALE GENOMIC DNA]</scope>
    <source>
        <strain evidence="4 5">Wushi-C6</strain>
    </source>
</reference>
<dbReference type="EMBL" id="WBKO01000003">
    <property type="protein sequence ID" value="MDV2482659.1"/>
    <property type="molecule type" value="Genomic_DNA"/>
</dbReference>
<name>A0ABU3X3M3_9EURY</name>
<evidence type="ECO:0000256" key="1">
    <source>
        <dbReference type="ARBA" id="ARBA00022448"/>
    </source>
</evidence>
<evidence type="ECO:0000256" key="2">
    <source>
        <dbReference type="ARBA" id="ARBA00022729"/>
    </source>
</evidence>
<protein>
    <submittedName>
        <fullName evidence="4">Phosphate ABC transporter substrate-binding protein</fullName>
    </submittedName>
</protein>
<comment type="caution">
    <text evidence="4">The sequence shown here is derived from an EMBL/GenBank/DDBJ whole genome shotgun (WGS) entry which is preliminary data.</text>
</comment>